<comment type="caution">
    <text evidence="7">The sequence shown here is derived from an EMBL/GenBank/DDBJ whole genome shotgun (WGS) entry which is preliminary data.</text>
</comment>
<feature type="domain" description="Glycosyl hydrolase family 13 catalytic" evidence="6">
    <location>
        <begin position="68"/>
        <end position="184"/>
    </location>
</feature>
<keyword evidence="8" id="KW-1185">Reference proteome</keyword>
<dbReference type="InterPro" id="IPR017853">
    <property type="entry name" value="GH"/>
</dbReference>
<dbReference type="Proteomes" id="UP001556367">
    <property type="component" value="Unassembled WGS sequence"/>
</dbReference>
<gene>
    <name evidence="7" type="ORF">HGRIS_013951</name>
</gene>
<keyword evidence="3" id="KW-0479">Metal-binding</keyword>
<dbReference type="PANTHER" id="PTHR10357">
    <property type="entry name" value="ALPHA-AMYLASE FAMILY MEMBER"/>
    <property type="match status" value="1"/>
</dbReference>
<proteinExistence type="inferred from homology"/>
<evidence type="ECO:0000313" key="7">
    <source>
        <dbReference type="EMBL" id="KAL0958611.1"/>
    </source>
</evidence>
<sequence length="207" mass="22917">MKDHDTLPTERQPEVETSTWPVEDPGAVRVMNAWIRHLVTEYGVDGLQIDTAKHVRKDVWPDFVASAGVFSMGELLSDEVGYVSPYISVMDSVLDYPTYFALFSVSSSRPRQGNLSALAAAVSATQCEYKHGAVALGTFFEKQNQPKLQSKTQDLALIMHAIAWTFVNDVIPIVYYGQEQGHTGGNDPDNREALWLSDYASSSTSPR</sequence>
<evidence type="ECO:0000256" key="1">
    <source>
        <dbReference type="ARBA" id="ARBA00001913"/>
    </source>
</evidence>
<dbReference type="Gene3D" id="3.20.20.80">
    <property type="entry name" value="Glycosidases"/>
    <property type="match status" value="1"/>
</dbReference>
<feature type="region of interest" description="Disordered" evidence="5">
    <location>
        <begin position="1"/>
        <end position="20"/>
    </location>
</feature>
<keyword evidence="4" id="KW-0732">Signal</keyword>
<evidence type="ECO:0000259" key="6">
    <source>
        <dbReference type="Pfam" id="PF00128"/>
    </source>
</evidence>
<protein>
    <recommendedName>
        <fullName evidence="6">Glycosyl hydrolase family 13 catalytic domain-containing protein</fullName>
    </recommendedName>
</protein>
<comment type="cofactor">
    <cofactor evidence="1">
        <name>Ca(2+)</name>
        <dbReference type="ChEBI" id="CHEBI:29108"/>
    </cofactor>
</comment>
<dbReference type="InterPro" id="IPR006047">
    <property type="entry name" value="GH13_cat_dom"/>
</dbReference>
<evidence type="ECO:0000256" key="2">
    <source>
        <dbReference type="ARBA" id="ARBA00008061"/>
    </source>
</evidence>
<accession>A0ABR3JSQ7</accession>
<dbReference type="EMBL" id="JASNQZ010000003">
    <property type="protein sequence ID" value="KAL0958611.1"/>
    <property type="molecule type" value="Genomic_DNA"/>
</dbReference>
<dbReference type="SUPFAM" id="SSF51445">
    <property type="entry name" value="(Trans)glycosidases"/>
    <property type="match status" value="1"/>
</dbReference>
<comment type="similarity">
    <text evidence="2">Belongs to the glycosyl hydrolase 13 family.</text>
</comment>
<evidence type="ECO:0000256" key="3">
    <source>
        <dbReference type="ARBA" id="ARBA00022723"/>
    </source>
</evidence>
<evidence type="ECO:0000256" key="4">
    <source>
        <dbReference type="ARBA" id="ARBA00022729"/>
    </source>
</evidence>
<feature type="compositionally biased region" description="Basic and acidic residues" evidence="5">
    <location>
        <begin position="1"/>
        <end position="14"/>
    </location>
</feature>
<evidence type="ECO:0000313" key="8">
    <source>
        <dbReference type="Proteomes" id="UP001556367"/>
    </source>
</evidence>
<reference evidence="8" key="1">
    <citation type="submission" date="2024-06" db="EMBL/GenBank/DDBJ databases">
        <title>Multi-omics analyses provide insights into the biosynthesis of the anticancer antibiotic pleurotin in Hohenbuehelia grisea.</title>
        <authorList>
            <person name="Weaver J.A."/>
            <person name="Alberti F."/>
        </authorList>
    </citation>
    <scope>NUCLEOTIDE SEQUENCE [LARGE SCALE GENOMIC DNA]</scope>
    <source>
        <strain evidence="8">T-177</strain>
    </source>
</reference>
<dbReference type="Pfam" id="PF00128">
    <property type="entry name" value="Alpha-amylase"/>
    <property type="match status" value="1"/>
</dbReference>
<name>A0ABR3JSQ7_9AGAR</name>
<organism evidence="7 8">
    <name type="scientific">Hohenbuehelia grisea</name>
    <dbReference type="NCBI Taxonomy" id="104357"/>
    <lineage>
        <taxon>Eukaryota</taxon>
        <taxon>Fungi</taxon>
        <taxon>Dikarya</taxon>
        <taxon>Basidiomycota</taxon>
        <taxon>Agaricomycotina</taxon>
        <taxon>Agaricomycetes</taxon>
        <taxon>Agaricomycetidae</taxon>
        <taxon>Agaricales</taxon>
        <taxon>Pleurotineae</taxon>
        <taxon>Pleurotaceae</taxon>
        <taxon>Hohenbuehelia</taxon>
    </lineage>
</organism>
<evidence type="ECO:0000256" key="5">
    <source>
        <dbReference type="SAM" id="MobiDB-lite"/>
    </source>
</evidence>
<dbReference type="PANTHER" id="PTHR10357:SF215">
    <property type="entry name" value="ALPHA-AMYLASE 1"/>
    <property type="match status" value="1"/>
</dbReference>